<sequence length="84" mass="9122">MGAETGGTNQGISPQIQKMLTRIGPVFVFGCSTKVSSAIALYWCTSNIISVIFSGIFKIPSVRALLKIPQLPSKQVQSYKKVFN</sequence>
<keyword evidence="1" id="KW-0812">Transmembrane</keyword>
<proteinExistence type="predicted"/>
<feature type="transmembrane region" description="Helical" evidence="1">
    <location>
        <begin position="39"/>
        <end position="57"/>
    </location>
</feature>
<evidence type="ECO:0000313" key="2">
    <source>
        <dbReference type="EMBL" id="VDO65241.1"/>
    </source>
</evidence>
<evidence type="ECO:0000313" key="4">
    <source>
        <dbReference type="WBParaSite" id="OFLC_0001002301-mRNA-1"/>
    </source>
</evidence>
<dbReference type="EMBL" id="UZAJ01012925">
    <property type="protein sequence ID" value="VDO65241.1"/>
    <property type="molecule type" value="Genomic_DNA"/>
</dbReference>
<evidence type="ECO:0000313" key="3">
    <source>
        <dbReference type="Proteomes" id="UP000267606"/>
    </source>
</evidence>
<dbReference type="STRING" id="387005.A0A183HRB2"/>
<reference evidence="4" key="1">
    <citation type="submission" date="2016-06" db="UniProtKB">
        <authorList>
            <consortium name="WormBaseParasite"/>
        </authorList>
    </citation>
    <scope>IDENTIFICATION</scope>
</reference>
<gene>
    <name evidence="2" type="ORF">OFLC_LOCUS10024</name>
</gene>
<organism evidence="4">
    <name type="scientific">Onchocerca flexuosa</name>
    <dbReference type="NCBI Taxonomy" id="387005"/>
    <lineage>
        <taxon>Eukaryota</taxon>
        <taxon>Metazoa</taxon>
        <taxon>Ecdysozoa</taxon>
        <taxon>Nematoda</taxon>
        <taxon>Chromadorea</taxon>
        <taxon>Rhabditida</taxon>
        <taxon>Spirurina</taxon>
        <taxon>Spiruromorpha</taxon>
        <taxon>Filarioidea</taxon>
        <taxon>Onchocercidae</taxon>
        <taxon>Onchocerca</taxon>
    </lineage>
</organism>
<dbReference type="WBParaSite" id="OFLC_0001002301-mRNA-1">
    <property type="protein sequence ID" value="OFLC_0001002301-mRNA-1"/>
    <property type="gene ID" value="OFLC_0001002301"/>
</dbReference>
<keyword evidence="3" id="KW-1185">Reference proteome</keyword>
<dbReference type="Proteomes" id="UP000267606">
    <property type="component" value="Unassembled WGS sequence"/>
</dbReference>
<protein>
    <submittedName>
        <fullName evidence="2 4">Uncharacterized protein</fullName>
    </submittedName>
</protein>
<dbReference type="AlphaFoldDB" id="A0A183HRB2"/>
<keyword evidence="1" id="KW-0472">Membrane</keyword>
<name>A0A183HRB2_9BILA</name>
<reference evidence="2 3" key="2">
    <citation type="submission" date="2018-11" db="EMBL/GenBank/DDBJ databases">
        <authorList>
            <consortium name="Pathogen Informatics"/>
        </authorList>
    </citation>
    <scope>NUCLEOTIDE SEQUENCE [LARGE SCALE GENOMIC DNA]</scope>
</reference>
<evidence type="ECO:0000256" key="1">
    <source>
        <dbReference type="SAM" id="Phobius"/>
    </source>
</evidence>
<accession>A0A183HRB2</accession>
<keyword evidence="1" id="KW-1133">Transmembrane helix</keyword>